<evidence type="ECO:0000313" key="2">
    <source>
        <dbReference type="Proteomes" id="UP000444721"/>
    </source>
</evidence>
<dbReference type="OrthoDB" id="10344172at2759"/>
<dbReference type="EMBL" id="VFQX01000029">
    <property type="protein sequence ID" value="KAF0978401.1"/>
    <property type="molecule type" value="Genomic_DNA"/>
</dbReference>
<accession>A0A6A5BVE3</accession>
<dbReference type="Proteomes" id="UP000444721">
    <property type="component" value="Unassembled WGS sequence"/>
</dbReference>
<sequence>MFSLHNIRRIKSETEIIQIVADNGRSLFRVTGTLKDNKNIAYAAMENDLYAFLYISNRLKQDDEIMSYVLERIFRLLASGNSEHIDFVQKTFLPHMDKSCKSLLVNLMKRDGMLFQFLRSKYLACYSLALLAVKQNARAIKFVHKPIYEYKTLARIAIEGDYNAAKEVVDQRAWENEQLIERAFKMKNLLRNCAKFTDISIISCDDEEDSE</sequence>
<evidence type="ECO:0000313" key="1">
    <source>
        <dbReference type="EMBL" id="KAF0978401.1"/>
    </source>
</evidence>
<name>A0A6A5BVE3_NAEFO</name>
<keyword evidence="2" id="KW-1185">Reference proteome</keyword>
<organism evidence="1 2">
    <name type="scientific">Naegleria fowleri</name>
    <name type="common">Brain eating amoeba</name>
    <dbReference type="NCBI Taxonomy" id="5763"/>
    <lineage>
        <taxon>Eukaryota</taxon>
        <taxon>Discoba</taxon>
        <taxon>Heterolobosea</taxon>
        <taxon>Tetramitia</taxon>
        <taxon>Eutetramitia</taxon>
        <taxon>Vahlkampfiidae</taxon>
        <taxon>Naegleria</taxon>
    </lineage>
</organism>
<dbReference type="RefSeq" id="XP_044563114.1">
    <property type="nucleotide sequence ID" value="XM_044705392.1"/>
</dbReference>
<dbReference type="AlphaFoldDB" id="A0A6A5BVE3"/>
<dbReference type="VEuPathDB" id="AmoebaDB:NF0105480"/>
<evidence type="ECO:0008006" key="3">
    <source>
        <dbReference type="Google" id="ProtNLM"/>
    </source>
</evidence>
<reference evidence="1 2" key="1">
    <citation type="journal article" date="2019" name="Sci. Rep.">
        <title>Nanopore sequencing improves the draft genome of the human pathogenic amoeba Naegleria fowleri.</title>
        <authorList>
            <person name="Liechti N."/>
            <person name="Schurch N."/>
            <person name="Bruggmann R."/>
            <person name="Wittwer M."/>
        </authorList>
    </citation>
    <scope>NUCLEOTIDE SEQUENCE [LARGE SCALE GENOMIC DNA]</scope>
    <source>
        <strain evidence="1 2">ATCC 30894</strain>
    </source>
</reference>
<proteinExistence type="predicted"/>
<comment type="caution">
    <text evidence="1">The sequence shown here is derived from an EMBL/GenBank/DDBJ whole genome shotgun (WGS) entry which is preliminary data.</text>
</comment>
<dbReference type="GeneID" id="68109439"/>
<dbReference type="VEuPathDB" id="AmoebaDB:NfTy_043300"/>
<gene>
    <name evidence="1" type="ORF">FDP41_002221</name>
</gene>
<dbReference type="VEuPathDB" id="AmoebaDB:FDP41_002221"/>
<protein>
    <recommendedName>
        <fullName evidence="3">Mic1 domain-containing protein</fullName>
    </recommendedName>
</protein>